<name>A0A9P6YYG9_9FUNG</name>
<accession>A0A9P6YYG9</accession>
<organism evidence="1 2">
    <name type="scientific">Rhizopus delemar</name>
    <dbReference type="NCBI Taxonomy" id="936053"/>
    <lineage>
        <taxon>Eukaryota</taxon>
        <taxon>Fungi</taxon>
        <taxon>Fungi incertae sedis</taxon>
        <taxon>Mucoromycota</taxon>
        <taxon>Mucoromycotina</taxon>
        <taxon>Mucoromycetes</taxon>
        <taxon>Mucorales</taxon>
        <taxon>Mucorineae</taxon>
        <taxon>Rhizopodaceae</taxon>
        <taxon>Rhizopus</taxon>
    </lineage>
</organism>
<dbReference type="AlphaFoldDB" id="A0A9P6YYG9"/>
<dbReference type="EMBL" id="JAANIU010001646">
    <property type="protein sequence ID" value="KAG1566711.1"/>
    <property type="molecule type" value="Genomic_DNA"/>
</dbReference>
<proteinExistence type="predicted"/>
<evidence type="ECO:0000313" key="2">
    <source>
        <dbReference type="Proteomes" id="UP000740926"/>
    </source>
</evidence>
<comment type="caution">
    <text evidence="1">The sequence shown here is derived from an EMBL/GenBank/DDBJ whole genome shotgun (WGS) entry which is preliminary data.</text>
</comment>
<keyword evidence="2" id="KW-1185">Reference proteome</keyword>
<gene>
    <name evidence="1" type="ORF">G6F50_008889</name>
</gene>
<reference evidence="1 2" key="1">
    <citation type="journal article" date="2020" name="Microb. Genom.">
        <title>Genetic diversity of clinical and environmental Mucorales isolates obtained from an investigation of mucormycosis cases among solid organ transplant recipients.</title>
        <authorList>
            <person name="Nguyen M.H."/>
            <person name="Kaul D."/>
            <person name="Muto C."/>
            <person name="Cheng S.J."/>
            <person name="Richter R.A."/>
            <person name="Bruno V.M."/>
            <person name="Liu G."/>
            <person name="Beyhan S."/>
            <person name="Sundermann A.J."/>
            <person name="Mounaud S."/>
            <person name="Pasculle A.W."/>
            <person name="Nierman W.C."/>
            <person name="Driscoll E."/>
            <person name="Cumbie R."/>
            <person name="Clancy C.J."/>
            <person name="Dupont C.L."/>
        </authorList>
    </citation>
    <scope>NUCLEOTIDE SEQUENCE [LARGE SCALE GENOMIC DNA]</scope>
    <source>
        <strain evidence="1 2">GL24</strain>
    </source>
</reference>
<dbReference type="Proteomes" id="UP000740926">
    <property type="component" value="Unassembled WGS sequence"/>
</dbReference>
<evidence type="ECO:0000313" key="1">
    <source>
        <dbReference type="EMBL" id="KAG1566711.1"/>
    </source>
</evidence>
<sequence length="182" mass="20546">MLIYPFLKAVARALSGKTNSGASFKVGETRLESMKRQLKDHDEVNLYLADGIIKLYKLKKVEVLLLETSSHFGSQDKAKSSFDHHKGLFGVLAMLKTVADEFYLGSVSTFSKLKLFFVHASGKSLYLWSMKFVQEGPAYELWLEGAHEINTSFEEKVEQLPKAITFFWMMKAMPFETNGGSS</sequence>
<protein>
    <submittedName>
        <fullName evidence="1">Uncharacterized protein</fullName>
    </submittedName>
</protein>